<comment type="caution">
    <text evidence="2">The sequence shown here is derived from an EMBL/GenBank/DDBJ whole genome shotgun (WGS) entry which is preliminary data.</text>
</comment>
<dbReference type="RefSeq" id="WP_386393141.1">
    <property type="nucleotide sequence ID" value="NZ_JBHSPT010000008.1"/>
</dbReference>
<accession>A0ABW1LSF3</accession>
<protein>
    <recommendedName>
        <fullName evidence="4">5'-nucleotidase</fullName>
    </recommendedName>
</protein>
<reference evidence="3" key="1">
    <citation type="journal article" date="2019" name="Int. J. Syst. Evol. Microbiol.">
        <title>The Global Catalogue of Microorganisms (GCM) 10K type strain sequencing project: providing services to taxonomists for standard genome sequencing and annotation.</title>
        <authorList>
            <consortium name="The Broad Institute Genomics Platform"/>
            <consortium name="The Broad Institute Genome Sequencing Center for Infectious Disease"/>
            <person name="Wu L."/>
            <person name="Ma J."/>
        </authorList>
    </citation>
    <scope>NUCLEOTIDE SEQUENCE [LARGE SCALE GENOMIC DNA]</scope>
    <source>
        <strain evidence="3">JCM 12763</strain>
    </source>
</reference>
<dbReference type="EMBL" id="JBHSPT010000008">
    <property type="protein sequence ID" value="MFC6054555.1"/>
    <property type="molecule type" value="Genomic_DNA"/>
</dbReference>
<organism evidence="2 3">
    <name type="scientific">Streptomyces pratens</name>
    <dbReference type="NCBI Taxonomy" id="887456"/>
    <lineage>
        <taxon>Bacteria</taxon>
        <taxon>Bacillati</taxon>
        <taxon>Actinomycetota</taxon>
        <taxon>Actinomycetes</taxon>
        <taxon>Kitasatosporales</taxon>
        <taxon>Streptomycetaceae</taxon>
        <taxon>Streptomyces</taxon>
    </lineage>
</organism>
<dbReference type="Proteomes" id="UP001596242">
    <property type="component" value="Unassembled WGS sequence"/>
</dbReference>
<evidence type="ECO:0000313" key="3">
    <source>
        <dbReference type="Proteomes" id="UP001596242"/>
    </source>
</evidence>
<feature type="signal peptide" evidence="1">
    <location>
        <begin position="1"/>
        <end position="27"/>
    </location>
</feature>
<feature type="chain" id="PRO_5046675018" description="5'-nucleotidase" evidence="1">
    <location>
        <begin position="28"/>
        <end position="68"/>
    </location>
</feature>
<keyword evidence="3" id="KW-1185">Reference proteome</keyword>
<name>A0ABW1LSF3_9ACTN</name>
<sequence length="68" mass="6849">MRKRTLRSVLVAAFSAVMAFGALGVLAGTEGDVRADSSWGPVVGAKSVNGDSSWGAPAPVVANDSSWG</sequence>
<evidence type="ECO:0000313" key="2">
    <source>
        <dbReference type="EMBL" id="MFC6054555.1"/>
    </source>
</evidence>
<proteinExistence type="predicted"/>
<evidence type="ECO:0000256" key="1">
    <source>
        <dbReference type="SAM" id="SignalP"/>
    </source>
</evidence>
<evidence type="ECO:0008006" key="4">
    <source>
        <dbReference type="Google" id="ProtNLM"/>
    </source>
</evidence>
<keyword evidence="1" id="KW-0732">Signal</keyword>
<gene>
    <name evidence="2" type="ORF">ACFP50_03465</name>
</gene>